<feature type="compositionally biased region" description="Low complexity" evidence="1">
    <location>
        <begin position="174"/>
        <end position="188"/>
    </location>
</feature>
<feature type="compositionally biased region" description="Basic and acidic residues" evidence="1">
    <location>
        <begin position="13"/>
        <end position="34"/>
    </location>
</feature>
<evidence type="ECO:0000256" key="2">
    <source>
        <dbReference type="SAM" id="Phobius"/>
    </source>
</evidence>
<accession>A0A7Z0KA89</accession>
<proteinExistence type="predicted"/>
<feature type="compositionally biased region" description="Basic and acidic residues" evidence="1">
    <location>
        <begin position="343"/>
        <end position="356"/>
    </location>
</feature>
<comment type="caution">
    <text evidence="3">The sequence shown here is derived from an EMBL/GenBank/DDBJ whole genome shotgun (WGS) entry which is preliminary data.</text>
</comment>
<dbReference type="Proteomes" id="UP000535437">
    <property type="component" value="Unassembled WGS sequence"/>
</dbReference>
<feature type="region of interest" description="Disordered" evidence="1">
    <location>
        <begin position="1"/>
        <end position="299"/>
    </location>
</feature>
<feature type="compositionally biased region" description="Acidic residues" evidence="1">
    <location>
        <begin position="149"/>
        <end position="171"/>
    </location>
</feature>
<evidence type="ECO:0000313" key="3">
    <source>
        <dbReference type="EMBL" id="NYJ79534.1"/>
    </source>
</evidence>
<gene>
    <name evidence="3" type="ORF">HNR09_002945</name>
</gene>
<reference evidence="3 4" key="1">
    <citation type="submission" date="2020-07" db="EMBL/GenBank/DDBJ databases">
        <title>Sequencing the genomes of 1000 actinobacteria strains.</title>
        <authorList>
            <person name="Klenk H.-P."/>
        </authorList>
    </citation>
    <scope>NUCLEOTIDE SEQUENCE [LARGE SCALE GENOMIC DNA]</scope>
    <source>
        <strain evidence="3 4">DSM 15475</strain>
    </source>
</reference>
<keyword evidence="4" id="KW-1185">Reference proteome</keyword>
<dbReference type="RefSeq" id="WP_179542737.1">
    <property type="nucleotide sequence ID" value="NZ_BAAALL010000007.1"/>
</dbReference>
<feature type="compositionally biased region" description="Acidic residues" evidence="1">
    <location>
        <begin position="49"/>
        <end position="67"/>
    </location>
</feature>
<feature type="region of interest" description="Disordered" evidence="1">
    <location>
        <begin position="333"/>
        <end position="365"/>
    </location>
</feature>
<protein>
    <submittedName>
        <fullName evidence="3">Uncharacterized protein</fullName>
    </submittedName>
</protein>
<feature type="compositionally biased region" description="Acidic residues" evidence="1">
    <location>
        <begin position="229"/>
        <end position="239"/>
    </location>
</feature>
<evidence type="ECO:0000256" key="1">
    <source>
        <dbReference type="SAM" id="MobiDB-lite"/>
    </source>
</evidence>
<feature type="compositionally biased region" description="Low complexity" evidence="1">
    <location>
        <begin position="70"/>
        <end position="83"/>
    </location>
</feature>
<feature type="compositionally biased region" description="Polar residues" evidence="1">
    <location>
        <begin position="86"/>
        <end position="95"/>
    </location>
</feature>
<organism evidence="3 4">
    <name type="scientific">Nesterenkonia xinjiangensis</name>
    <dbReference type="NCBI Taxonomy" id="225327"/>
    <lineage>
        <taxon>Bacteria</taxon>
        <taxon>Bacillati</taxon>
        <taxon>Actinomycetota</taxon>
        <taxon>Actinomycetes</taxon>
        <taxon>Micrococcales</taxon>
        <taxon>Micrococcaceae</taxon>
        <taxon>Nesterenkonia</taxon>
    </lineage>
</organism>
<keyword evidence="2" id="KW-0472">Membrane</keyword>
<name>A0A7Z0KA89_9MICC</name>
<feature type="transmembrane region" description="Helical" evidence="2">
    <location>
        <begin position="423"/>
        <end position="446"/>
    </location>
</feature>
<keyword evidence="2" id="KW-1133">Transmembrane helix</keyword>
<feature type="compositionally biased region" description="Acidic residues" evidence="1">
    <location>
        <begin position="246"/>
        <end position="272"/>
    </location>
</feature>
<feature type="compositionally biased region" description="Acidic residues" evidence="1">
    <location>
        <begin position="189"/>
        <end position="222"/>
    </location>
</feature>
<sequence>MTAENPEQGDGGPDLRARYLPVSRKELRRRREAELAAMKDGGPAPSLDATDDVADEAADETDDEAEAAVEHLAPAAPVSVSAVIDQETQSANTPVVSPDRSEDILPDGSDGSTDVQGEEKSPEVTSDAVADVSDPAVEATDVNLAPVSPEDESDPEELDDLQDDDEAEPGGEDGIAADSDEAGSAGEGPEAEDVASDEAASDDAAEERDDQGENLAEVEDPVQETQSPESDELVAESEDVQTGLDDAAEDDAEDDGLGEELEDDDYDDDVSADDSAPIPASRRARRLLRETGSLDPLTDERLQEIDQLTSEIAAQPVQDPHRVDPEVLKRQQALAAKAMQVNQERRRREMEEAARDKVRRRRERPESEVITRKALRAYASSDDQEYTDVATGEIDPIDARGAHGLELDDMVEHTSRQASRQALLLWLVIILAVLLLIAVGVVLFTIR</sequence>
<keyword evidence="2" id="KW-0812">Transmembrane</keyword>
<dbReference type="EMBL" id="JACCFY010000001">
    <property type="protein sequence ID" value="NYJ79534.1"/>
    <property type="molecule type" value="Genomic_DNA"/>
</dbReference>
<dbReference type="AlphaFoldDB" id="A0A7Z0KA89"/>
<evidence type="ECO:0000313" key="4">
    <source>
        <dbReference type="Proteomes" id="UP000535437"/>
    </source>
</evidence>